<dbReference type="AlphaFoldDB" id="A0A498JU03"/>
<protein>
    <submittedName>
        <fullName evidence="1">Uncharacterized protein</fullName>
    </submittedName>
</protein>
<proteinExistence type="predicted"/>
<evidence type="ECO:0000313" key="2">
    <source>
        <dbReference type="Proteomes" id="UP000290289"/>
    </source>
</evidence>
<accession>A0A498JU03</accession>
<reference evidence="1 2" key="1">
    <citation type="submission" date="2018-10" db="EMBL/GenBank/DDBJ databases">
        <title>A high-quality apple genome assembly.</title>
        <authorList>
            <person name="Hu J."/>
        </authorList>
    </citation>
    <scope>NUCLEOTIDE SEQUENCE [LARGE SCALE GENOMIC DNA]</scope>
    <source>
        <strain evidence="2">cv. HFTH1</strain>
        <tissue evidence="1">Young leaf</tissue>
    </source>
</reference>
<organism evidence="1 2">
    <name type="scientific">Malus domestica</name>
    <name type="common">Apple</name>
    <name type="synonym">Pyrus malus</name>
    <dbReference type="NCBI Taxonomy" id="3750"/>
    <lineage>
        <taxon>Eukaryota</taxon>
        <taxon>Viridiplantae</taxon>
        <taxon>Streptophyta</taxon>
        <taxon>Embryophyta</taxon>
        <taxon>Tracheophyta</taxon>
        <taxon>Spermatophyta</taxon>
        <taxon>Magnoliopsida</taxon>
        <taxon>eudicotyledons</taxon>
        <taxon>Gunneridae</taxon>
        <taxon>Pentapetalae</taxon>
        <taxon>rosids</taxon>
        <taxon>fabids</taxon>
        <taxon>Rosales</taxon>
        <taxon>Rosaceae</taxon>
        <taxon>Amygdaloideae</taxon>
        <taxon>Maleae</taxon>
        <taxon>Malus</taxon>
    </lineage>
</organism>
<dbReference type="Proteomes" id="UP000290289">
    <property type="component" value="Chromosome 5"/>
</dbReference>
<evidence type="ECO:0000313" key="1">
    <source>
        <dbReference type="EMBL" id="RXH97393.1"/>
    </source>
</evidence>
<sequence length="97" mass="10788">MSKNPNQTETSRSEPTTISHQLSAFIARELQTANGGVKTKQMKSAARRAAQHRQVSLVPWGFQYVRVLTRLNAFDGLVGMWAVYSLSWNDSAQLAGH</sequence>
<keyword evidence="2" id="KW-1185">Reference proteome</keyword>
<comment type="caution">
    <text evidence="1">The sequence shown here is derived from an EMBL/GenBank/DDBJ whole genome shotgun (WGS) entry which is preliminary data.</text>
</comment>
<dbReference type="EMBL" id="RDQH01000331">
    <property type="protein sequence ID" value="RXH97393.1"/>
    <property type="molecule type" value="Genomic_DNA"/>
</dbReference>
<name>A0A498JU03_MALDO</name>
<gene>
    <name evidence="1" type="ORF">DVH24_007739</name>
</gene>